<reference evidence="2 3" key="1">
    <citation type="submission" date="2016-07" db="EMBL/GenBank/DDBJ databases">
        <title>Draft genome of Streptomyces diastatochromogenes.</title>
        <authorList>
            <person name="Podduturi R."/>
            <person name="Lukassen M.B."/>
            <person name="Clausen N."/>
            <person name="Nielsen J.L."/>
            <person name="Jorgensen N.O."/>
        </authorList>
    </citation>
    <scope>NUCLEOTIDE SEQUENCE [LARGE SCALE GENOMIC DNA]</scope>
    <source>
        <strain evidence="2 3">DSM 40608</strain>
    </source>
</reference>
<organism evidence="2 3">
    <name type="scientific">Streptomyces diastatochromogenes</name>
    <dbReference type="NCBI Taxonomy" id="42236"/>
    <lineage>
        <taxon>Bacteria</taxon>
        <taxon>Bacillati</taxon>
        <taxon>Actinomycetota</taxon>
        <taxon>Actinomycetes</taxon>
        <taxon>Kitasatosporales</taxon>
        <taxon>Streptomycetaceae</taxon>
        <taxon>Streptomyces</taxon>
    </lineage>
</organism>
<sequence length="107" mass="12310">MPLTAQDGLPGLEYPHQDGRPTITDQFRAFDAEHPRIYRALEQLVEERLAAGAERVGMKALFEALRWRWPEGAKGLNNSYTALYARRLLAVHPEWASVIEVRRRRSP</sequence>
<dbReference type="OrthoDB" id="4206010at2"/>
<name>A0A233SCV1_STRDA</name>
<dbReference type="Proteomes" id="UP000215483">
    <property type="component" value="Unassembled WGS sequence"/>
</dbReference>
<keyword evidence="3" id="KW-1185">Reference proteome</keyword>
<protein>
    <submittedName>
        <fullName evidence="2">Uncharacterized protein</fullName>
    </submittedName>
</protein>
<feature type="region of interest" description="Disordered" evidence="1">
    <location>
        <begin position="1"/>
        <end position="20"/>
    </location>
</feature>
<comment type="caution">
    <text evidence="2">The sequence shown here is derived from an EMBL/GenBank/DDBJ whole genome shotgun (WGS) entry which is preliminary data.</text>
</comment>
<dbReference type="AlphaFoldDB" id="A0A233SCV1"/>
<evidence type="ECO:0000313" key="3">
    <source>
        <dbReference type="Proteomes" id="UP000215483"/>
    </source>
</evidence>
<dbReference type="RefSeq" id="WP_094218503.1">
    <property type="nucleotide sequence ID" value="NZ_MCGQ01000019.1"/>
</dbReference>
<dbReference type="EMBL" id="MCGQ01000019">
    <property type="protein sequence ID" value="OXY93452.1"/>
    <property type="molecule type" value="Genomic_DNA"/>
</dbReference>
<proteinExistence type="predicted"/>
<evidence type="ECO:0000256" key="1">
    <source>
        <dbReference type="SAM" id="MobiDB-lite"/>
    </source>
</evidence>
<accession>A0A233SCV1</accession>
<gene>
    <name evidence="2" type="ORF">BEK98_22330</name>
</gene>
<evidence type="ECO:0000313" key="2">
    <source>
        <dbReference type="EMBL" id="OXY93452.1"/>
    </source>
</evidence>